<dbReference type="Proteomes" id="UP001500751">
    <property type="component" value="Unassembled WGS sequence"/>
</dbReference>
<feature type="region of interest" description="Disordered" evidence="1">
    <location>
        <begin position="1"/>
        <end position="74"/>
    </location>
</feature>
<accession>A0ABN2U0T6</accession>
<proteinExistence type="predicted"/>
<feature type="compositionally biased region" description="Low complexity" evidence="1">
    <location>
        <begin position="39"/>
        <end position="51"/>
    </location>
</feature>
<comment type="caution">
    <text evidence="2">The sequence shown here is derived from an EMBL/GenBank/DDBJ whole genome shotgun (WGS) entry which is preliminary data.</text>
</comment>
<dbReference type="EMBL" id="BAAAQN010000011">
    <property type="protein sequence ID" value="GAA2025287.1"/>
    <property type="molecule type" value="Genomic_DNA"/>
</dbReference>
<evidence type="ECO:0000313" key="2">
    <source>
        <dbReference type="EMBL" id="GAA2025287.1"/>
    </source>
</evidence>
<name>A0ABN2U0T6_9ACTN</name>
<reference evidence="2 3" key="1">
    <citation type="journal article" date="2019" name="Int. J. Syst. Evol. Microbiol.">
        <title>The Global Catalogue of Microorganisms (GCM) 10K type strain sequencing project: providing services to taxonomists for standard genome sequencing and annotation.</title>
        <authorList>
            <consortium name="The Broad Institute Genomics Platform"/>
            <consortium name="The Broad Institute Genome Sequencing Center for Infectious Disease"/>
            <person name="Wu L."/>
            <person name="Ma J."/>
        </authorList>
    </citation>
    <scope>NUCLEOTIDE SEQUENCE [LARGE SCALE GENOMIC DNA]</scope>
    <source>
        <strain evidence="2 3">JCM 16014</strain>
    </source>
</reference>
<organism evidence="2 3">
    <name type="scientific">Catenulispora yoronensis</name>
    <dbReference type="NCBI Taxonomy" id="450799"/>
    <lineage>
        <taxon>Bacteria</taxon>
        <taxon>Bacillati</taxon>
        <taxon>Actinomycetota</taxon>
        <taxon>Actinomycetes</taxon>
        <taxon>Catenulisporales</taxon>
        <taxon>Catenulisporaceae</taxon>
        <taxon>Catenulispora</taxon>
    </lineage>
</organism>
<gene>
    <name evidence="2" type="ORF">GCM10009839_24140</name>
</gene>
<protein>
    <submittedName>
        <fullName evidence="2">Uncharacterized protein</fullName>
    </submittedName>
</protein>
<evidence type="ECO:0000256" key="1">
    <source>
        <dbReference type="SAM" id="MobiDB-lite"/>
    </source>
</evidence>
<keyword evidence="3" id="KW-1185">Reference proteome</keyword>
<sequence>MVQQPGLADPGLADEHQRGAHALAHSRQQIGEYPQFLVASGKRGPAGAGAAREVSSRHPFSEAPKSLGGPRVRP</sequence>
<evidence type="ECO:0000313" key="3">
    <source>
        <dbReference type="Proteomes" id="UP001500751"/>
    </source>
</evidence>